<dbReference type="PANTHER" id="PTHR12345:SF16">
    <property type="entry name" value="X11L, ISOFORM F-RELATED"/>
    <property type="match status" value="1"/>
</dbReference>
<reference evidence="4 5" key="1">
    <citation type="submission" date="2022-12" db="EMBL/GenBank/DDBJ databases">
        <title>Chromosome-level genome of Tegillarca granosa.</title>
        <authorList>
            <person name="Kim J."/>
        </authorList>
    </citation>
    <scope>NUCLEOTIDE SEQUENCE [LARGE SCALE GENOMIC DNA]</scope>
    <source>
        <strain evidence="4">Teg-2019</strain>
        <tissue evidence="4">Adductor muscle</tissue>
    </source>
</reference>
<proteinExistence type="predicted"/>
<comment type="caution">
    <text evidence="4">The sequence shown here is derived from an EMBL/GenBank/DDBJ whole genome shotgun (WGS) entry which is preliminary data.</text>
</comment>
<evidence type="ECO:0000256" key="1">
    <source>
        <dbReference type="ARBA" id="ARBA00022448"/>
    </source>
</evidence>
<dbReference type="Proteomes" id="UP001217089">
    <property type="component" value="Unassembled WGS sequence"/>
</dbReference>
<organism evidence="4 5">
    <name type="scientific">Tegillarca granosa</name>
    <name type="common">Malaysian cockle</name>
    <name type="synonym">Anadara granosa</name>
    <dbReference type="NCBI Taxonomy" id="220873"/>
    <lineage>
        <taxon>Eukaryota</taxon>
        <taxon>Metazoa</taxon>
        <taxon>Spiralia</taxon>
        <taxon>Lophotrochozoa</taxon>
        <taxon>Mollusca</taxon>
        <taxon>Bivalvia</taxon>
        <taxon>Autobranchia</taxon>
        <taxon>Pteriomorphia</taxon>
        <taxon>Arcoida</taxon>
        <taxon>Arcoidea</taxon>
        <taxon>Arcidae</taxon>
        <taxon>Tegillarca</taxon>
    </lineage>
</organism>
<keyword evidence="2" id="KW-0677">Repeat</keyword>
<dbReference type="PROSITE" id="PS01179">
    <property type="entry name" value="PID"/>
    <property type="match status" value="1"/>
</dbReference>
<keyword evidence="5" id="KW-1185">Reference proteome</keyword>
<accession>A0ABQ9EF04</accession>
<dbReference type="PANTHER" id="PTHR12345">
    <property type="entry name" value="SYNTENIN RELATED"/>
    <property type="match status" value="1"/>
</dbReference>
<evidence type="ECO:0000313" key="4">
    <source>
        <dbReference type="EMBL" id="KAJ8303879.1"/>
    </source>
</evidence>
<protein>
    <recommendedName>
        <fullName evidence="3">PID domain-containing protein</fullName>
    </recommendedName>
</protein>
<name>A0ABQ9EF04_TEGGR</name>
<sequence length="189" mass="21608">MSQKTLLIVTEPQRDEVNDEIGYSLRITGFKWIYRDMMANCLIWYEEIIKLVKEHLKSEICSLVSCESSFGKQSTVVRLQTKHQLIPGKLSVVIDVPMKASAVNLLSIKAIYAQLIAQSIGQAFQVAYMEFLKANGIEDPGLMKEIDYQDVLNQQEIYGEELNLFANKELHKEVQKSECILYSFVVIPK</sequence>
<evidence type="ECO:0000259" key="3">
    <source>
        <dbReference type="PROSITE" id="PS01179"/>
    </source>
</evidence>
<dbReference type="EMBL" id="JARBDR010000903">
    <property type="protein sequence ID" value="KAJ8303879.1"/>
    <property type="molecule type" value="Genomic_DNA"/>
</dbReference>
<dbReference type="InterPro" id="IPR051230">
    <property type="entry name" value="APP-Binding"/>
</dbReference>
<feature type="domain" description="PID" evidence="3">
    <location>
        <begin position="113"/>
        <end position="160"/>
    </location>
</feature>
<keyword evidence="1" id="KW-0813">Transport</keyword>
<dbReference type="InterPro" id="IPR011993">
    <property type="entry name" value="PH-like_dom_sf"/>
</dbReference>
<dbReference type="Gene3D" id="2.30.29.30">
    <property type="entry name" value="Pleckstrin-homology domain (PH domain)/Phosphotyrosine-binding domain (PTB)"/>
    <property type="match status" value="1"/>
</dbReference>
<evidence type="ECO:0000313" key="5">
    <source>
        <dbReference type="Proteomes" id="UP001217089"/>
    </source>
</evidence>
<dbReference type="InterPro" id="IPR006020">
    <property type="entry name" value="PTB/PI_dom"/>
</dbReference>
<evidence type="ECO:0000256" key="2">
    <source>
        <dbReference type="ARBA" id="ARBA00022737"/>
    </source>
</evidence>
<gene>
    <name evidence="4" type="ORF">KUTeg_017462</name>
</gene>